<comment type="caution">
    <text evidence="1">The sequence shown here is derived from an EMBL/GenBank/DDBJ whole genome shotgun (WGS) entry which is preliminary data.</text>
</comment>
<dbReference type="OrthoDB" id="4547358at2"/>
<dbReference type="InterPro" id="IPR050155">
    <property type="entry name" value="HAD-like_hydrolase_sf"/>
</dbReference>
<dbReference type="InterPro" id="IPR023214">
    <property type="entry name" value="HAD_sf"/>
</dbReference>
<dbReference type="InterPro" id="IPR036412">
    <property type="entry name" value="HAD-like_sf"/>
</dbReference>
<dbReference type="SFLD" id="SFLDS00003">
    <property type="entry name" value="Haloacid_Dehalogenase"/>
    <property type="match status" value="1"/>
</dbReference>
<evidence type="ECO:0000313" key="1">
    <source>
        <dbReference type="EMBL" id="PKT69787.1"/>
    </source>
</evidence>
<dbReference type="Pfam" id="PF00702">
    <property type="entry name" value="Hydrolase"/>
    <property type="match status" value="1"/>
</dbReference>
<dbReference type="PANTHER" id="PTHR43434:SF1">
    <property type="entry name" value="PHOSPHOGLYCOLATE PHOSPHATASE"/>
    <property type="match status" value="1"/>
</dbReference>
<reference evidence="1 2" key="1">
    <citation type="submission" date="2017-12" db="EMBL/GenBank/DDBJ databases">
        <title>Streptomyces populusis sp. nov., a novel endophytic actinobacterium isolated from stems of Populus adenopoda Maxim.</title>
        <authorList>
            <person name="Wang Z."/>
        </authorList>
    </citation>
    <scope>NUCLEOTIDE SEQUENCE [LARGE SCALE GENOMIC DNA]</scope>
    <source>
        <strain evidence="1 2">A249</strain>
    </source>
</reference>
<keyword evidence="1" id="KW-0378">Hydrolase</keyword>
<dbReference type="PANTHER" id="PTHR43434">
    <property type="entry name" value="PHOSPHOGLYCOLATE PHOSPHATASE"/>
    <property type="match status" value="1"/>
</dbReference>
<dbReference type="Gene3D" id="3.40.50.1000">
    <property type="entry name" value="HAD superfamily/HAD-like"/>
    <property type="match status" value="1"/>
</dbReference>
<dbReference type="Proteomes" id="UP000236178">
    <property type="component" value="Unassembled WGS sequence"/>
</dbReference>
<dbReference type="GO" id="GO:0008967">
    <property type="term" value="F:phosphoglycolate phosphatase activity"/>
    <property type="evidence" value="ECO:0007669"/>
    <property type="project" value="TreeGrafter"/>
</dbReference>
<protein>
    <submittedName>
        <fullName evidence="1">HAD family hydrolase</fullName>
    </submittedName>
</protein>
<sequence>MTSEIENVRELVAQTRYVLFDFDGPICQLFARHKAEDIARDQVKWLKERGLYAVLTEDERSRPDPHGVLSTVARRHPGSDLVAELEERLTQQELKAVRTAMPTAFADPLIRTWAAVGARLAIATNNSARTVTSYLSGRGLMPCFAPYVYGRTQDLSLLKPHPATLKRALSAMGAPLEASLMIGDTPSDHAAAARAGVRFLGYARTPAKVELLREAGVPPQSIVRSLEPLLRAVRDHF</sequence>
<evidence type="ECO:0000313" key="2">
    <source>
        <dbReference type="Proteomes" id="UP000236178"/>
    </source>
</evidence>
<dbReference type="SUPFAM" id="SSF56784">
    <property type="entry name" value="HAD-like"/>
    <property type="match status" value="1"/>
</dbReference>
<dbReference type="SFLD" id="SFLDG01129">
    <property type="entry name" value="C1.5:_HAD__Beta-PGM__Phosphata"/>
    <property type="match status" value="1"/>
</dbReference>
<dbReference type="GO" id="GO:0005829">
    <property type="term" value="C:cytosol"/>
    <property type="evidence" value="ECO:0007669"/>
    <property type="project" value="TreeGrafter"/>
</dbReference>
<dbReference type="RefSeq" id="WP_103552316.1">
    <property type="nucleotide sequence ID" value="NZ_JBHJSK010000031.1"/>
</dbReference>
<organism evidence="1 2">
    <name type="scientific">Streptomyces populi</name>
    <dbReference type="NCBI Taxonomy" id="2058924"/>
    <lineage>
        <taxon>Bacteria</taxon>
        <taxon>Bacillati</taxon>
        <taxon>Actinomycetota</taxon>
        <taxon>Actinomycetes</taxon>
        <taxon>Kitasatosporales</taxon>
        <taxon>Streptomycetaceae</taxon>
        <taxon>Streptomyces</taxon>
    </lineage>
</organism>
<accession>A0A2I0SIN9</accession>
<name>A0A2I0SIN9_9ACTN</name>
<proteinExistence type="predicted"/>
<dbReference type="GO" id="GO:0006281">
    <property type="term" value="P:DNA repair"/>
    <property type="evidence" value="ECO:0007669"/>
    <property type="project" value="TreeGrafter"/>
</dbReference>
<dbReference type="EMBL" id="PJOS01000065">
    <property type="protein sequence ID" value="PKT69787.1"/>
    <property type="molecule type" value="Genomic_DNA"/>
</dbReference>
<gene>
    <name evidence="1" type="ORF">CW362_27715</name>
</gene>
<dbReference type="AlphaFoldDB" id="A0A2I0SIN9"/>
<keyword evidence="2" id="KW-1185">Reference proteome</keyword>